<dbReference type="PANTHER" id="PTHR31115">
    <property type="entry name" value="OS05G0107300 PROTEIN"/>
    <property type="match status" value="1"/>
</dbReference>
<dbReference type="PANTHER" id="PTHR31115:SF2">
    <property type="entry name" value="OS05G0107300 PROTEIN"/>
    <property type="match status" value="1"/>
</dbReference>
<evidence type="ECO:0000313" key="2">
    <source>
        <dbReference type="EMBL" id="KAF9598755.1"/>
    </source>
</evidence>
<reference evidence="2 3" key="1">
    <citation type="submission" date="2020-10" db="EMBL/GenBank/DDBJ databases">
        <title>The Coptis chinensis genome and diversification of protoberbering-type alkaloids.</title>
        <authorList>
            <person name="Wang B."/>
            <person name="Shu S."/>
            <person name="Song C."/>
            <person name="Liu Y."/>
        </authorList>
    </citation>
    <scope>NUCLEOTIDE SEQUENCE [LARGE SCALE GENOMIC DNA]</scope>
    <source>
        <strain evidence="2">HL-2020</strain>
        <tissue evidence="2">Leaf</tissue>
    </source>
</reference>
<dbReference type="OrthoDB" id="1915143at2759"/>
<feature type="region of interest" description="Disordered" evidence="1">
    <location>
        <begin position="382"/>
        <end position="477"/>
    </location>
</feature>
<feature type="compositionally biased region" description="Polar residues" evidence="1">
    <location>
        <begin position="467"/>
        <end position="477"/>
    </location>
</feature>
<feature type="compositionally biased region" description="Basic and acidic residues" evidence="1">
    <location>
        <begin position="576"/>
        <end position="586"/>
    </location>
</feature>
<comment type="caution">
    <text evidence="2">The sequence shown here is derived from an EMBL/GenBank/DDBJ whole genome shotgun (WGS) entry which is preliminary data.</text>
</comment>
<feature type="region of interest" description="Disordered" evidence="1">
    <location>
        <begin position="1170"/>
        <end position="1281"/>
    </location>
</feature>
<feature type="compositionally biased region" description="Low complexity" evidence="1">
    <location>
        <begin position="1248"/>
        <end position="1260"/>
    </location>
</feature>
<name>A0A835HGI6_9MAGN</name>
<feature type="region of interest" description="Disordered" evidence="1">
    <location>
        <begin position="567"/>
        <end position="665"/>
    </location>
</feature>
<evidence type="ECO:0000313" key="3">
    <source>
        <dbReference type="Proteomes" id="UP000631114"/>
    </source>
</evidence>
<feature type="compositionally biased region" description="Polar residues" evidence="1">
    <location>
        <begin position="401"/>
        <end position="411"/>
    </location>
</feature>
<organism evidence="2 3">
    <name type="scientific">Coptis chinensis</name>
    <dbReference type="NCBI Taxonomy" id="261450"/>
    <lineage>
        <taxon>Eukaryota</taxon>
        <taxon>Viridiplantae</taxon>
        <taxon>Streptophyta</taxon>
        <taxon>Embryophyta</taxon>
        <taxon>Tracheophyta</taxon>
        <taxon>Spermatophyta</taxon>
        <taxon>Magnoliopsida</taxon>
        <taxon>Ranunculales</taxon>
        <taxon>Ranunculaceae</taxon>
        <taxon>Coptidoideae</taxon>
        <taxon>Coptis</taxon>
    </lineage>
</organism>
<dbReference type="Proteomes" id="UP000631114">
    <property type="component" value="Unassembled WGS sequence"/>
</dbReference>
<feature type="region of interest" description="Disordered" evidence="1">
    <location>
        <begin position="1"/>
        <end position="42"/>
    </location>
</feature>
<feature type="region of interest" description="Disordered" evidence="1">
    <location>
        <begin position="493"/>
        <end position="555"/>
    </location>
</feature>
<feature type="region of interest" description="Disordered" evidence="1">
    <location>
        <begin position="163"/>
        <end position="182"/>
    </location>
</feature>
<keyword evidence="3" id="KW-1185">Reference proteome</keyword>
<feature type="compositionally biased region" description="Basic and acidic residues" evidence="1">
    <location>
        <begin position="1179"/>
        <end position="1188"/>
    </location>
</feature>
<feature type="compositionally biased region" description="Basic and acidic residues" evidence="1">
    <location>
        <begin position="1272"/>
        <end position="1281"/>
    </location>
</feature>
<dbReference type="EMBL" id="JADFTS010000007">
    <property type="protein sequence ID" value="KAF9598755.1"/>
    <property type="molecule type" value="Genomic_DNA"/>
</dbReference>
<feature type="compositionally biased region" description="Polar residues" evidence="1">
    <location>
        <begin position="612"/>
        <end position="622"/>
    </location>
</feature>
<gene>
    <name evidence="2" type="ORF">IFM89_031423</name>
</gene>
<feature type="compositionally biased region" description="Polar residues" evidence="1">
    <location>
        <begin position="1221"/>
        <end position="1230"/>
    </location>
</feature>
<sequence length="1340" mass="146135">MSGSTRFELAAGSPESSTFASTYSNGQRGNYSGPNLDRSGSFRESVENRILNSGPGSSRGSTPLSMEMVPSQFLNLEQLMTADQKSTRAGELRRALGVSIASTAEDLTFGASHLKPPSPIVVEDLKRFKASVLDTSHKARDRSKKLTESIGKLDKFRHILSSRKRRTESNERSGGIGMLKMGNQIHQSPSDIITQRLEDRNKNVVLNKRVRTSLAEVRSEGRNTAISRQPVVMEKDRDILRACNSGSLPAEEKIRGLPASGEGWDKKMKRKRSVGTVATRAMDGERELKRAMHQNQKLSNEPRLQSYGANGFGSGPSNGIAGINKLDGVSQVNTSNGRVISRNEVDNMSFANERRERGGGIDKERLLLKGNKLNAREDLQVRSPSPVTKGKVSRAPRTGSVAANSSPSLCRTSGGIDGWEQPPCLNKGQAVGGPNNRKRPIPTGSSSPPMAQWVGQRPQKSSRTRRTNLVSPISNNDEAQVSSEGFVAPDTGTKLTVNEPSGPLLQRGVSSTTQHLKMKFESVPSPARLSESEESGAGENKLKEKGVDNEETEGKCVNTMQKVGSVVQPTKKNRMLAKEEIGDGIRRQGRSGRGSSMSRACAPHIREKVESPVTSKPLQSTKHGSDKNESKSGRPPSKKLAERKGLSRPGNALNGGLADMTGESDDDHDELVAAASYVHSARNLACSGSFWKKVEPMFFMASSEDTAYLKRQLNFAEELDESLHHMFGSEFSVLGELVRGEIASSPPIVSKDRQGIYSNGVSSKGAAWTQGSDDHFQDNTISGKLNGERRFKEVTPLYQRVLSALIGEDEAEEFERSSERRYPQCTSNHLDAGFKDEDRVDSEFDSEVDIRAQNDFLLDSFSCDGSTVSKSFRSSSIHHPLYSDELWRGDDGLVNSETGVASGFANNHSQPLHTNSVAHPLECPYEQMSLDDKLLLELRSIGLYPEAVPDLAEGEEEEINNDIIALKEGLYQQVEKKKGQLGKIDIAIQEGREVEERNLEWSAMNKLVEMAYTKNEWGNNASKGGHTKISKQTALAFAKRTIKRCKKLEETGKSCFSEPALRDLIFSAPCNNDAKLVCGAVAHTSGEAYNGQPESRASVVGAVSSFVEKHGPFGDRLDTGSADAFQALTHSYDQEFTKQEPSSNRSKKKEVLLEEVVGMGSSRASAALGSTLVGGAKGKRSERDRDQNKFMSTRNSVAKAGRQALGGFRGERKNKTKPKQKTAQLSTSGNGLLGRAVETANPVFPPVNSSSEKMSNSSSKPSREVGLLPHVDTPEDLSKETEKPVDFANLQLDEIDPIEELGVSGGLTNWLDFDEDGLQDHDSMGLEIPMDDLSELNMLM</sequence>
<feature type="compositionally biased region" description="Basic and acidic residues" evidence="1">
    <location>
        <begin position="540"/>
        <end position="554"/>
    </location>
</feature>
<evidence type="ECO:0000256" key="1">
    <source>
        <dbReference type="SAM" id="MobiDB-lite"/>
    </source>
</evidence>
<protein>
    <submittedName>
        <fullName evidence="2">Uncharacterized protein</fullName>
    </submittedName>
</protein>
<accession>A0A835HGI6</accession>
<proteinExistence type="predicted"/>
<feature type="compositionally biased region" description="Polar residues" evidence="1">
    <location>
        <begin position="14"/>
        <end position="33"/>
    </location>
</feature>
<feature type="compositionally biased region" description="Basic and acidic residues" evidence="1">
    <location>
        <begin position="623"/>
        <end position="632"/>
    </location>
</feature>